<keyword evidence="2" id="KW-0808">Transferase</keyword>
<proteinExistence type="predicted"/>
<comment type="caution">
    <text evidence="2">The sequence shown here is derived from an EMBL/GenBank/DDBJ whole genome shotgun (WGS) entry which is preliminary data.</text>
</comment>
<dbReference type="GO" id="GO:0003964">
    <property type="term" value="F:RNA-directed DNA polymerase activity"/>
    <property type="evidence" value="ECO:0007669"/>
    <property type="project" value="UniProtKB-KW"/>
</dbReference>
<reference evidence="2 3" key="1">
    <citation type="journal article" date="2021" name="Elife">
        <title>Chloroplast acquisition without the gene transfer in kleptoplastic sea slugs, Plakobranchus ocellatus.</title>
        <authorList>
            <person name="Maeda T."/>
            <person name="Takahashi S."/>
            <person name="Yoshida T."/>
            <person name="Shimamura S."/>
            <person name="Takaki Y."/>
            <person name="Nagai Y."/>
            <person name="Toyoda A."/>
            <person name="Suzuki Y."/>
            <person name="Arimoto A."/>
            <person name="Ishii H."/>
            <person name="Satoh N."/>
            <person name="Nishiyama T."/>
            <person name="Hasebe M."/>
            <person name="Maruyama T."/>
            <person name="Minagawa J."/>
            <person name="Obokata J."/>
            <person name="Shigenobu S."/>
        </authorList>
    </citation>
    <scope>NUCLEOTIDE SEQUENCE [LARGE SCALE GENOMIC DNA]</scope>
</reference>
<name>A0AAV4A2Z7_9GAST</name>
<protein>
    <submittedName>
        <fullName evidence="2">Reverse transcriptase</fullName>
    </submittedName>
</protein>
<dbReference type="Proteomes" id="UP000735302">
    <property type="component" value="Unassembled WGS sequence"/>
</dbReference>
<keyword evidence="2" id="KW-0548">Nucleotidyltransferase</keyword>
<accession>A0AAV4A2Z7</accession>
<feature type="region of interest" description="Disordered" evidence="1">
    <location>
        <begin position="28"/>
        <end position="48"/>
    </location>
</feature>
<dbReference type="EMBL" id="BLXT01003750">
    <property type="protein sequence ID" value="GFO05651.1"/>
    <property type="molecule type" value="Genomic_DNA"/>
</dbReference>
<gene>
    <name evidence="2" type="ORF">PoB_003215600</name>
</gene>
<organism evidence="2 3">
    <name type="scientific">Plakobranchus ocellatus</name>
    <dbReference type="NCBI Taxonomy" id="259542"/>
    <lineage>
        <taxon>Eukaryota</taxon>
        <taxon>Metazoa</taxon>
        <taxon>Spiralia</taxon>
        <taxon>Lophotrochozoa</taxon>
        <taxon>Mollusca</taxon>
        <taxon>Gastropoda</taxon>
        <taxon>Heterobranchia</taxon>
        <taxon>Euthyneura</taxon>
        <taxon>Panpulmonata</taxon>
        <taxon>Sacoglossa</taxon>
        <taxon>Placobranchoidea</taxon>
        <taxon>Plakobranchidae</taxon>
        <taxon>Plakobranchus</taxon>
    </lineage>
</organism>
<evidence type="ECO:0000256" key="1">
    <source>
        <dbReference type="SAM" id="MobiDB-lite"/>
    </source>
</evidence>
<dbReference type="AlphaFoldDB" id="A0AAV4A2Z7"/>
<keyword evidence="2" id="KW-0695">RNA-directed DNA polymerase</keyword>
<evidence type="ECO:0000313" key="2">
    <source>
        <dbReference type="EMBL" id="GFO05651.1"/>
    </source>
</evidence>
<evidence type="ECO:0000313" key="3">
    <source>
        <dbReference type="Proteomes" id="UP000735302"/>
    </source>
</evidence>
<keyword evidence="3" id="KW-1185">Reference proteome</keyword>
<sequence length="83" mass="9789">MKAAPVDKLIDLQELQALWRDLKARHSALSRAESTRNRRSQKKKTQENFFKDPFQFASQLYQQPRSSTLTAQKELEAHLRKTF</sequence>